<evidence type="ECO:0000313" key="1">
    <source>
        <dbReference type="Proteomes" id="UP000887564"/>
    </source>
</evidence>
<evidence type="ECO:0000313" key="2">
    <source>
        <dbReference type="WBParaSite" id="PEQ_0000476001-mRNA-1"/>
    </source>
</evidence>
<sequence length="204" mass="24047">MHPMKLFQAVFRTRTIMNKAIIRTVLTIFSDGSFHGITDTLSMCCTRNCCLRIQLTLLSTDFHGREVRVYVINERFFKPETHLAQKERRQACVQRIAEMCARRIEWPNSRRAPLVSDELLSILIDEVKKKHRRKPRSVEEILEHGRAQCVELNAFECWEDLGWIHDRLRLLVEDMVDRYSPLLSLSIISCCLREPFSTYDFICD</sequence>
<proteinExistence type="predicted"/>
<keyword evidence="1" id="KW-1185">Reference proteome</keyword>
<dbReference type="AlphaFoldDB" id="A0A914REM2"/>
<dbReference type="WBParaSite" id="PEQ_0000476001-mRNA-1">
    <property type="protein sequence ID" value="PEQ_0000476001-mRNA-1"/>
    <property type="gene ID" value="PEQ_0000476001"/>
</dbReference>
<organism evidence="1 2">
    <name type="scientific">Parascaris equorum</name>
    <name type="common">Equine roundworm</name>
    <dbReference type="NCBI Taxonomy" id="6256"/>
    <lineage>
        <taxon>Eukaryota</taxon>
        <taxon>Metazoa</taxon>
        <taxon>Ecdysozoa</taxon>
        <taxon>Nematoda</taxon>
        <taxon>Chromadorea</taxon>
        <taxon>Rhabditida</taxon>
        <taxon>Spirurina</taxon>
        <taxon>Ascaridomorpha</taxon>
        <taxon>Ascaridoidea</taxon>
        <taxon>Ascarididae</taxon>
        <taxon>Parascaris</taxon>
    </lineage>
</organism>
<name>A0A914REM2_PAREQ</name>
<accession>A0A914REM2</accession>
<protein>
    <submittedName>
        <fullName evidence="2">Uncharacterized protein</fullName>
    </submittedName>
</protein>
<dbReference type="Proteomes" id="UP000887564">
    <property type="component" value="Unplaced"/>
</dbReference>
<reference evidence="2" key="1">
    <citation type="submission" date="2022-11" db="UniProtKB">
        <authorList>
            <consortium name="WormBaseParasite"/>
        </authorList>
    </citation>
    <scope>IDENTIFICATION</scope>
</reference>